<evidence type="ECO:0000256" key="1">
    <source>
        <dbReference type="ARBA" id="ARBA00022722"/>
    </source>
</evidence>
<evidence type="ECO:0000256" key="4">
    <source>
        <dbReference type="SAM" id="SignalP"/>
    </source>
</evidence>
<proteinExistence type="predicted"/>
<dbReference type="SUPFAM" id="SSF50199">
    <property type="entry name" value="Staphylococcal nuclease"/>
    <property type="match status" value="1"/>
</dbReference>
<dbReference type="GO" id="GO:0016787">
    <property type="term" value="F:hydrolase activity"/>
    <property type="evidence" value="ECO:0007669"/>
    <property type="project" value="UniProtKB-KW"/>
</dbReference>
<reference evidence="6 7" key="1">
    <citation type="submission" date="2019-03" db="EMBL/GenBank/DDBJ databases">
        <title>Genomic Encyclopedia of Type Strains, Phase IV (KMG-IV): sequencing the most valuable type-strain genomes for metagenomic binning, comparative biology and taxonomic classification.</title>
        <authorList>
            <person name="Goeker M."/>
        </authorList>
    </citation>
    <scope>NUCLEOTIDE SEQUENCE [LARGE SCALE GENOMIC DNA]</scope>
    <source>
        <strain evidence="6 7">DSM 25287</strain>
    </source>
</reference>
<keyword evidence="7" id="KW-1185">Reference proteome</keyword>
<dbReference type="PANTHER" id="PTHR12302:SF3">
    <property type="entry name" value="SERINE_THREONINE-PROTEIN KINASE 31"/>
    <property type="match status" value="1"/>
</dbReference>
<dbReference type="Pfam" id="PF00565">
    <property type="entry name" value="SNase"/>
    <property type="match status" value="1"/>
</dbReference>
<dbReference type="OrthoDB" id="9805504at2"/>
<dbReference type="EMBL" id="SLWY01000011">
    <property type="protein sequence ID" value="TCO80970.1"/>
    <property type="molecule type" value="Genomic_DNA"/>
</dbReference>
<organism evidence="6 7">
    <name type="scientific">Plasticicumulans lactativorans</name>
    <dbReference type="NCBI Taxonomy" id="1133106"/>
    <lineage>
        <taxon>Bacteria</taxon>
        <taxon>Pseudomonadati</taxon>
        <taxon>Pseudomonadota</taxon>
        <taxon>Gammaproteobacteria</taxon>
        <taxon>Candidatus Competibacteraceae</taxon>
        <taxon>Plasticicumulans</taxon>
    </lineage>
</organism>
<evidence type="ECO:0000256" key="2">
    <source>
        <dbReference type="ARBA" id="ARBA00022759"/>
    </source>
</evidence>
<keyword evidence="3" id="KW-0378">Hydrolase</keyword>
<comment type="caution">
    <text evidence="6">The sequence shown here is derived from an EMBL/GenBank/DDBJ whole genome shotgun (WGS) entry which is preliminary data.</text>
</comment>
<keyword evidence="1" id="KW-0540">Nuclease</keyword>
<dbReference type="PROSITE" id="PS50830">
    <property type="entry name" value="TNASE_3"/>
    <property type="match status" value="1"/>
</dbReference>
<dbReference type="SMART" id="SM00318">
    <property type="entry name" value="SNc"/>
    <property type="match status" value="1"/>
</dbReference>
<keyword evidence="4" id="KW-0732">Signal</keyword>
<name>A0A4V2SCW6_9GAMM</name>
<dbReference type="Gene3D" id="2.40.50.90">
    <property type="match status" value="1"/>
</dbReference>
<dbReference type="PANTHER" id="PTHR12302">
    <property type="entry name" value="EBNA2 BINDING PROTEIN P100"/>
    <property type="match status" value="1"/>
</dbReference>
<evidence type="ECO:0000256" key="3">
    <source>
        <dbReference type="ARBA" id="ARBA00022801"/>
    </source>
</evidence>
<gene>
    <name evidence="6" type="ORF">EV699_111171</name>
</gene>
<evidence type="ECO:0000313" key="6">
    <source>
        <dbReference type="EMBL" id="TCO80970.1"/>
    </source>
</evidence>
<accession>A0A4V2SCW6</accession>
<feature type="chain" id="PRO_5020930284" evidence="4">
    <location>
        <begin position="19"/>
        <end position="155"/>
    </location>
</feature>
<protein>
    <submittedName>
        <fullName evidence="6">Endonuclease YncB(Thermonuclease family)</fullName>
    </submittedName>
</protein>
<dbReference type="RefSeq" id="WP_132542798.1">
    <property type="nucleotide sequence ID" value="NZ_SLWY01000011.1"/>
</dbReference>
<feature type="signal peptide" evidence="4">
    <location>
        <begin position="1"/>
        <end position="18"/>
    </location>
</feature>
<dbReference type="InterPro" id="IPR016071">
    <property type="entry name" value="Staphylococal_nuclease_OB-fold"/>
</dbReference>
<feature type="domain" description="TNase-like" evidence="5">
    <location>
        <begin position="19"/>
        <end position="138"/>
    </location>
</feature>
<dbReference type="Proteomes" id="UP000295765">
    <property type="component" value="Unassembled WGS sequence"/>
</dbReference>
<keyword evidence="2 6" id="KW-0255">Endonuclease</keyword>
<dbReference type="GO" id="GO:0004519">
    <property type="term" value="F:endonuclease activity"/>
    <property type="evidence" value="ECO:0007669"/>
    <property type="project" value="UniProtKB-KW"/>
</dbReference>
<dbReference type="AlphaFoldDB" id="A0A4V2SCW6"/>
<evidence type="ECO:0000259" key="5">
    <source>
        <dbReference type="PROSITE" id="PS50830"/>
    </source>
</evidence>
<evidence type="ECO:0000313" key="7">
    <source>
        <dbReference type="Proteomes" id="UP000295765"/>
    </source>
</evidence>
<dbReference type="InterPro" id="IPR035437">
    <property type="entry name" value="SNase_OB-fold_sf"/>
</dbReference>
<sequence length="155" mass="16903">MIHLVALVASLALTPATAAEYAGRVINVYDGDTAAVETGADRLSVRLAHIDAPDLAQAYGHEARMLLSSLVYGRYIQLEDVRREASGLTTARVRLGSLDVGFELVRQGAAWCQRMPPSAECEALQARAQSSRRGLWGMPDPVPPWAFRHGRLHAR</sequence>